<protein>
    <recommendedName>
        <fullName evidence="12">Multidrug ABC transporter substrate-binding protein</fullName>
    </recommendedName>
</protein>
<dbReference type="PANTHER" id="PTHR30572:SF4">
    <property type="entry name" value="ABC TRANSPORTER PERMEASE YTRF"/>
    <property type="match status" value="1"/>
</dbReference>
<dbReference type="Proteomes" id="UP000094342">
    <property type="component" value="Unassembled WGS sequence"/>
</dbReference>
<comment type="caution">
    <text evidence="10">The sequence shown here is derived from an EMBL/GenBank/DDBJ whole genome shotgun (WGS) entry which is preliminary data.</text>
</comment>
<dbReference type="InterPro" id="IPR025857">
    <property type="entry name" value="MacB_PCD"/>
</dbReference>
<evidence type="ECO:0000313" key="11">
    <source>
        <dbReference type="Proteomes" id="UP000094342"/>
    </source>
</evidence>
<keyword evidence="2" id="KW-1003">Cell membrane</keyword>
<dbReference type="GO" id="GO:0022857">
    <property type="term" value="F:transmembrane transporter activity"/>
    <property type="evidence" value="ECO:0007669"/>
    <property type="project" value="TreeGrafter"/>
</dbReference>
<dbReference type="Pfam" id="PF12704">
    <property type="entry name" value="MacB_PCD"/>
    <property type="match status" value="1"/>
</dbReference>
<feature type="transmembrane region" description="Helical" evidence="7">
    <location>
        <begin position="287"/>
        <end position="311"/>
    </location>
</feature>
<dbReference type="Pfam" id="PF02687">
    <property type="entry name" value="FtsX"/>
    <property type="match status" value="1"/>
</dbReference>
<dbReference type="AlphaFoldDB" id="A0A1E3VB65"/>
<proteinExistence type="inferred from homology"/>
<dbReference type="STRING" id="1752398.A8M32_15795"/>
<keyword evidence="11" id="KW-1185">Reference proteome</keyword>
<evidence type="ECO:0000259" key="9">
    <source>
        <dbReference type="Pfam" id="PF12704"/>
    </source>
</evidence>
<dbReference type="PANTHER" id="PTHR30572">
    <property type="entry name" value="MEMBRANE COMPONENT OF TRANSPORTER-RELATED"/>
    <property type="match status" value="1"/>
</dbReference>
<accession>A0A1E3VB65</accession>
<dbReference type="GO" id="GO:0005886">
    <property type="term" value="C:plasma membrane"/>
    <property type="evidence" value="ECO:0007669"/>
    <property type="project" value="UniProtKB-SubCell"/>
</dbReference>
<evidence type="ECO:0000313" key="10">
    <source>
        <dbReference type="EMBL" id="ODR90381.1"/>
    </source>
</evidence>
<evidence type="ECO:0000259" key="8">
    <source>
        <dbReference type="Pfam" id="PF02687"/>
    </source>
</evidence>
<keyword evidence="5 7" id="KW-0472">Membrane</keyword>
<evidence type="ECO:0000256" key="2">
    <source>
        <dbReference type="ARBA" id="ARBA00022475"/>
    </source>
</evidence>
<evidence type="ECO:0000256" key="6">
    <source>
        <dbReference type="ARBA" id="ARBA00038076"/>
    </source>
</evidence>
<dbReference type="InterPro" id="IPR050250">
    <property type="entry name" value="Macrolide_Exporter_MacB"/>
</dbReference>
<evidence type="ECO:0000256" key="1">
    <source>
        <dbReference type="ARBA" id="ARBA00004651"/>
    </source>
</evidence>
<dbReference type="OrthoDB" id="9770036at2"/>
<name>A0A1E3VB65_9HYPH</name>
<dbReference type="InterPro" id="IPR003838">
    <property type="entry name" value="ABC3_permease_C"/>
</dbReference>
<evidence type="ECO:0000256" key="5">
    <source>
        <dbReference type="ARBA" id="ARBA00023136"/>
    </source>
</evidence>
<dbReference type="RefSeq" id="WP_069459370.1">
    <property type="nucleotide sequence ID" value="NZ_LYBW01000059.1"/>
</dbReference>
<evidence type="ECO:0008006" key="12">
    <source>
        <dbReference type="Google" id="ProtNLM"/>
    </source>
</evidence>
<comment type="similarity">
    <text evidence="6">Belongs to the ABC-4 integral membrane protein family.</text>
</comment>
<evidence type="ECO:0000256" key="3">
    <source>
        <dbReference type="ARBA" id="ARBA00022692"/>
    </source>
</evidence>
<evidence type="ECO:0000256" key="4">
    <source>
        <dbReference type="ARBA" id="ARBA00022989"/>
    </source>
</evidence>
<keyword evidence="3 7" id="KW-0812">Transmembrane</keyword>
<evidence type="ECO:0000256" key="7">
    <source>
        <dbReference type="SAM" id="Phobius"/>
    </source>
</evidence>
<feature type="transmembrane region" description="Helical" evidence="7">
    <location>
        <begin position="376"/>
        <end position="395"/>
    </location>
</feature>
<dbReference type="EMBL" id="LYBW01000059">
    <property type="protein sequence ID" value="ODR90381.1"/>
    <property type="molecule type" value="Genomic_DNA"/>
</dbReference>
<sequence>MRAPDILRTAARALRGNPLRSALTTLGIIIGVASVVVMVAVGAGTQAAIKDEIEKLGASVIMVIPGSANVAGARLGAGTRPTLSDEDAAAIRGDASGIVAAAPSVAGVAHLATAIDNWSSGVYGITEDYFVARDWQLAAGRLIDDQDVATGAKVLVLGATTAEKVFGGTDPIGQTIRVNQLPMEVIGLLARKGQTMDGSDLDDVGLVPLSTARDQLFGRSTAKARSVSMITVKAETEQQIEEAIAEVREVLRFQHRLTPGQADDFRINNIAESARLQEESSAALTQLLAAIASISLLVGGIGIMNIMLVSVTERTREIGVRMAIGARPSTVLAQFLAEATILSVAGGIAGAAAGFAGAVVAESYFEMRVELTGEPVVLAFVFSALVGLVFGLYPAMRAAQKSPMGALRYE</sequence>
<feature type="transmembrane region" description="Helical" evidence="7">
    <location>
        <begin position="21"/>
        <end position="43"/>
    </location>
</feature>
<feature type="domain" description="ABC3 transporter permease C-terminal" evidence="8">
    <location>
        <begin position="290"/>
        <end position="403"/>
    </location>
</feature>
<feature type="domain" description="MacB-like periplasmic core" evidence="9">
    <location>
        <begin position="21"/>
        <end position="249"/>
    </location>
</feature>
<feature type="transmembrane region" description="Helical" evidence="7">
    <location>
        <begin position="331"/>
        <end position="356"/>
    </location>
</feature>
<gene>
    <name evidence="10" type="ORF">A8M32_15795</name>
</gene>
<comment type="subcellular location">
    <subcellularLocation>
        <location evidence="1">Cell membrane</location>
        <topology evidence="1">Multi-pass membrane protein</topology>
    </subcellularLocation>
</comment>
<reference evidence="11" key="1">
    <citation type="submission" date="2016-05" db="EMBL/GenBank/DDBJ databases">
        <authorList>
            <person name="Li Y."/>
        </authorList>
    </citation>
    <scope>NUCLEOTIDE SEQUENCE [LARGE SCALE GENOMIC DNA]</scope>
    <source>
        <strain evidence="11">YIC4027</strain>
    </source>
</reference>
<keyword evidence="4 7" id="KW-1133">Transmembrane helix</keyword>
<organism evidence="10 11">
    <name type="scientific">Sinorhizobium alkalisoli</name>
    <dbReference type="NCBI Taxonomy" id="1752398"/>
    <lineage>
        <taxon>Bacteria</taxon>
        <taxon>Pseudomonadati</taxon>
        <taxon>Pseudomonadota</taxon>
        <taxon>Alphaproteobacteria</taxon>
        <taxon>Hyphomicrobiales</taxon>
        <taxon>Rhizobiaceae</taxon>
        <taxon>Sinorhizobium/Ensifer group</taxon>
        <taxon>Sinorhizobium</taxon>
    </lineage>
</organism>